<dbReference type="EMBL" id="WNAJ01000035">
    <property type="protein sequence ID" value="MTR87012.1"/>
    <property type="molecule type" value="Genomic_DNA"/>
</dbReference>
<proteinExistence type="predicted"/>
<protein>
    <submittedName>
        <fullName evidence="3">NTP transferase domain-containing protein</fullName>
    </submittedName>
</protein>
<dbReference type="Pfam" id="PF00483">
    <property type="entry name" value="NTP_transferase"/>
    <property type="match status" value="1"/>
</dbReference>
<feature type="domain" description="Nucleotidyl transferase" evidence="1">
    <location>
        <begin position="122"/>
        <end position="340"/>
    </location>
</feature>
<dbReference type="SUPFAM" id="SSF53448">
    <property type="entry name" value="Nucleotide-diphospho-sugar transferases"/>
    <property type="match status" value="1"/>
</dbReference>
<dbReference type="GO" id="GO:0016740">
    <property type="term" value="F:transferase activity"/>
    <property type="evidence" value="ECO:0007669"/>
    <property type="project" value="UniProtKB-KW"/>
</dbReference>
<dbReference type="InterPro" id="IPR000644">
    <property type="entry name" value="CBS_dom"/>
</dbReference>
<dbReference type="Pfam" id="PF00571">
    <property type="entry name" value="CBS"/>
    <property type="match status" value="1"/>
</dbReference>
<dbReference type="AlphaFoldDB" id="A0A6L6LCA6"/>
<evidence type="ECO:0000259" key="2">
    <source>
        <dbReference type="Pfam" id="PF00571"/>
    </source>
</evidence>
<dbReference type="InterPro" id="IPR005835">
    <property type="entry name" value="NTP_transferase_dom"/>
</dbReference>
<feature type="domain" description="CBS" evidence="2">
    <location>
        <begin position="6"/>
        <end position="51"/>
    </location>
</feature>
<organism evidence="3 4">
    <name type="scientific">Roseburia intestinalis</name>
    <dbReference type="NCBI Taxonomy" id="166486"/>
    <lineage>
        <taxon>Bacteria</taxon>
        <taxon>Bacillati</taxon>
        <taxon>Bacillota</taxon>
        <taxon>Clostridia</taxon>
        <taxon>Lachnospirales</taxon>
        <taxon>Lachnospiraceae</taxon>
        <taxon>Roseburia</taxon>
    </lineage>
</organism>
<comment type="caution">
    <text evidence="3">The sequence shown here is derived from an EMBL/GenBank/DDBJ whole genome shotgun (WGS) entry which is preliminary data.</text>
</comment>
<evidence type="ECO:0000313" key="4">
    <source>
        <dbReference type="Proteomes" id="UP000478483"/>
    </source>
</evidence>
<dbReference type="InterPro" id="IPR050486">
    <property type="entry name" value="Mannose-1P_guanyltransferase"/>
</dbReference>
<dbReference type="Proteomes" id="UP000478483">
    <property type="component" value="Unassembled WGS sequence"/>
</dbReference>
<keyword evidence="3" id="KW-0808">Transferase</keyword>
<evidence type="ECO:0000259" key="1">
    <source>
        <dbReference type="Pfam" id="PF00483"/>
    </source>
</evidence>
<dbReference type="Gene3D" id="3.10.580.10">
    <property type="entry name" value="CBS-domain"/>
    <property type="match status" value="1"/>
</dbReference>
<name>A0A6L6LCA6_9FIRM</name>
<dbReference type="RefSeq" id="WP_118413517.1">
    <property type="nucleotide sequence ID" value="NZ_QRPI01000031.1"/>
</dbReference>
<dbReference type="InterPro" id="IPR029044">
    <property type="entry name" value="Nucleotide-diphossugar_trans"/>
</dbReference>
<dbReference type="InterPro" id="IPR046342">
    <property type="entry name" value="CBS_dom_sf"/>
</dbReference>
<gene>
    <name evidence="3" type="ORF">GMD50_18655</name>
</gene>
<dbReference type="Gene3D" id="3.90.550.10">
    <property type="entry name" value="Spore Coat Polysaccharide Biosynthesis Protein SpsA, Chain A"/>
    <property type="match status" value="1"/>
</dbReference>
<dbReference type="PANTHER" id="PTHR22572">
    <property type="entry name" value="SUGAR-1-PHOSPHATE GUANYL TRANSFERASE"/>
    <property type="match status" value="1"/>
</dbReference>
<dbReference type="SUPFAM" id="SSF54631">
    <property type="entry name" value="CBS-domain pair"/>
    <property type="match status" value="1"/>
</dbReference>
<reference evidence="3 4" key="1">
    <citation type="journal article" date="2019" name="Nat. Med.">
        <title>A library of human gut bacterial isolates paired with longitudinal multiomics data enables mechanistic microbiome research.</title>
        <authorList>
            <person name="Poyet M."/>
            <person name="Groussin M."/>
            <person name="Gibbons S.M."/>
            <person name="Avila-Pacheco J."/>
            <person name="Jiang X."/>
            <person name="Kearney S.M."/>
            <person name="Perrotta A.R."/>
            <person name="Berdy B."/>
            <person name="Zhao S."/>
            <person name="Lieberman T.D."/>
            <person name="Swanson P.K."/>
            <person name="Smith M."/>
            <person name="Roesemann S."/>
            <person name="Alexander J.E."/>
            <person name="Rich S.A."/>
            <person name="Livny J."/>
            <person name="Vlamakis H."/>
            <person name="Clish C."/>
            <person name="Bullock K."/>
            <person name="Deik A."/>
            <person name="Scott J."/>
            <person name="Pierce K.A."/>
            <person name="Xavier R.J."/>
            <person name="Alm E.J."/>
        </authorList>
    </citation>
    <scope>NUCLEOTIDE SEQUENCE [LARGE SCALE GENOMIC DNA]</scope>
    <source>
        <strain evidence="3 4">BIOML-A1</strain>
    </source>
</reference>
<sequence length="346" mass="39934">MKIDDLIVSKDVSIVEAAKQLEKTRGKVLYVAENYKLLGSLTDGDIRRAIAEKKLATVLVKDIMNCQCIRMKENQDDEIKEIFETSEIYSIPIVNLNGELIKVRFRDKQIEKKQYDIGIPLVIMAGGKGTRLYPYTKILPKALVPIGEIPIAEHIINRFQKYGCKDVYLIVNHKKEMIRSYFESINYRLNYVNEEIPLGTGGGIALLENFKEEEFFLSNCDILIDADYEKIYNFHKTNNYFITIVAAQKTNNVPYGVIEQKDGEFLYMKEKPSQTCIINTGLYVVSSGIKRYIKDQESVDFTELIERCKRNGKKIGVYVIREEAYMDMGQIEEMEQMKEKLGYKGE</sequence>
<accession>A0A6L6LCA6</accession>
<evidence type="ECO:0000313" key="3">
    <source>
        <dbReference type="EMBL" id="MTR87012.1"/>
    </source>
</evidence>